<dbReference type="InterPro" id="IPR008271">
    <property type="entry name" value="Ser/Thr_kinase_AS"/>
</dbReference>
<comment type="caution">
    <text evidence="3">The sequence shown here is derived from an EMBL/GenBank/DDBJ whole genome shotgun (WGS) entry which is preliminary data.</text>
</comment>
<feature type="signal peptide" evidence="1">
    <location>
        <begin position="1"/>
        <end position="20"/>
    </location>
</feature>
<dbReference type="PROSITE" id="PS50011">
    <property type="entry name" value="PROTEIN_KINASE_DOM"/>
    <property type="match status" value="1"/>
</dbReference>
<sequence>MYVLLTCSFLARVPVQVASGGESAMELKHLPPGLGFGLRQIASWLRLGFGIRARSWFLMRNSLQSILCFCQPSESKLNKTKHPSSGKLAKSSLPGHLYRRFSLYEIRAATNNFDSGLILGKGGSGVVYKGFFDDGASVHAIKRLMPGSSTHKMLEDFRNEVELLCQLQHQHLVSLIGFCDEEDENIIVLGYMNRGSLFHHLHGTRHDPLTWKKRLEICIGVARGLHYLHAGAKRAVIHRDIKTRNILLDDQKVAVIADFTLSKIGPFSLSNAPIRIELPPLNEIEMETSHTRIFGTLGYLAPELFFETTLVTDKSDVYSFGVVLFEVLSGRKSVKFDAGNDDHRHIIPWANEHIKNGSFYQIIDPCLKGKIAPSCLEKFLEIALSCVHVREHKRPALGEVEATLELALELQNRADSEMESLNPHGEVMYEEVVVSASAFNFSDYEADVFWPQGSSRLDSFRVEDSFSGKTEDTESDIEGFYI</sequence>
<dbReference type="EMBL" id="JBBPBN010000045">
    <property type="protein sequence ID" value="KAK8995485.1"/>
    <property type="molecule type" value="Genomic_DNA"/>
</dbReference>
<keyword evidence="4" id="KW-1185">Reference proteome</keyword>
<organism evidence="3 4">
    <name type="scientific">Hibiscus sabdariffa</name>
    <name type="common">roselle</name>
    <dbReference type="NCBI Taxonomy" id="183260"/>
    <lineage>
        <taxon>Eukaryota</taxon>
        <taxon>Viridiplantae</taxon>
        <taxon>Streptophyta</taxon>
        <taxon>Embryophyta</taxon>
        <taxon>Tracheophyta</taxon>
        <taxon>Spermatophyta</taxon>
        <taxon>Magnoliopsida</taxon>
        <taxon>eudicotyledons</taxon>
        <taxon>Gunneridae</taxon>
        <taxon>Pentapetalae</taxon>
        <taxon>rosids</taxon>
        <taxon>malvids</taxon>
        <taxon>Malvales</taxon>
        <taxon>Malvaceae</taxon>
        <taxon>Malvoideae</taxon>
        <taxon>Hibiscus</taxon>
    </lineage>
</organism>
<evidence type="ECO:0000256" key="1">
    <source>
        <dbReference type="SAM" id="SignalP"/>
    </source>
</evidence>
<keyword evidence="1" id="KW-0732">Signal</keyword>
<dbReference type="SMART" id="SM00220">
    <property type="entry name" value="S_TKc"/>
    <property type="match status" value="1"/>
</dbReference>
<dbReference type="Proteomes" id="UP001396334">
    <property type="component" value="Unassembled WGS sequence"/>
</dbReference>
<dbReference type="PANTHER" id="PTHR27003:SF278">
    <property type="entry name" value="RECEPTOR-LIKE PROTEIN KINASE ANXUR2"/>
    <property type="match status" value="1"/>
</dbReference>
<evidence type="ECO:0000313" key="4">
    <source>
        <dbReference type="Proteomes" id="UP001396334"/>
    </source>
</evidence>
<dbReference type="Pfam" id="PF07714">
    <property type="entry name" value="PK_Tyr_Ser-Thr"/>
    <property type="match status" value="1"/>
</dbReference>
<protein>
    <recommendedName>
        <fullName evidence="2">Protein kinase domain-containing protein</fullName>
    </recommendedName>
</protein>
<name>A0ABR2Q471_9ROSI</name>
<feature type="chain" id="PRO_5045201417" description="Protein kinase domain-containing protein" evidence="1">
    <location>
        <begin position="21"/>
        <end position="482"/>
    </location>
</feature>
<dbReference type="InterPro" id="IPR045272">
    <property type="entry name" value="ANXUR1/2-like"/>
</dbReference>
<dbReference type="SUPFAM" id="SSF56112">
    <property type="entry name" value="Protein kinase-like (PK-like)"/>
    <property type="match status" value="1"/>
</dbReference>
<dbReference type="InterPro" id="IPR001245">
    <property type="entry name" value="Ser-Thr/Tyr_kinase_cat_dom"/>
</dbReference>
<evidence type="ECO:0000313" key="3">
    <source>
        <dbReference type="EMBL" id="KAK8995485.1"/>
    </source>
</evidence>
<reference evidence="3 4" key="1">
    <citation type="journal article" date="2024" name="G3 (Bethesda)">
        <title>Genome assembly of Hibiscus sabdariffa L. provides insights into metabolisms of medicinal natural products.</title>
        <authorList>
            <person name="Kim T."/>
        </authorList>
    </citation>
    <scope>NUCLEOTIDE SEQUENCE [LARGE SCALE GENOMIC DNA]</scope>
    <source>
        <strain evidence="3">TK-2024</strain>
        <tissue evidence="3">Old leaves</tissue>
    </source>
</reference>
<dbReference type="PROSITE" id="PS00108">
    <property type="entry name" value="PROTEIN_KINASE_ST"/>
    <property type="match status" value="1"/>
</dbReference>
<proteinExistence type="predicted"/>
<dbReference type="InterPro" id="IPR011009">
    <property type="entry name" value="Kinase-like_dom_sf"/>
</dbReference>
<gene>
    <name evidence="3" type="ORF">V6N11_075758</name>
</gene>
<accession>A0ABR2Q471</accession>
<feature type="domain" description="Protein kinase" evidence="2">
    <location>
        <begin position="113"/>
        <end position="408"/>
    </location>
</feature>
<dbReference type="Gene3D" id="3.30.200.20">
    <property type="entry name" value="Phosphorylase Kinase, domain 1"/>
    <property type="match status" value="1"/>
</dbReference>
<evidence type="ECO:0000259" key="2">
    <source>
        <dbReference type="PROSITE" id="PS50011"/>
    </source>
</evidence>
<dbReference type="InterPro" id="IPR000719">
    <property type="entry name" value="Prot_kinase_dom"/>
</dbReference>
<dbReference type="PANTHER" id="PTHR27003">
    <property type="entry name" value="OS07G0166700 PROTEIN"/>
    <property type="match status" value="1"/>
</dbReference>
<dbReference type="Gene3D" id="1.10.510.10">
    <property type="entry name" value="Transferase(Phosphotransferase) domain 1"/>
    <property type="match status" value="1"/>
</dbReference>